<proteinExistence type="inferred from homology"/>
<dbReference type="GO" id="GO:0005886">
    <property type="term" value="C:plasma membrane"/>
    <property type="evidence" value="ECO:0007669"/>
    <property type="project" value="UniProtKB-SubCell"/>
</dbReference>
<comment type="similarity">
    <text evidence="2 11">Belongs to the protease PrsW family.</text>
</comment>
<keyword evidence="6 12" id="KW-0812">Transmembrane</keyword>
<name>A0A4P8XJI5_9BACL</name>
<dbReference type="GO" id="GO:0006508">
    <property type="term" value="P:proteolysis"/>
    <property type="evidence" value="ECO:0007669"/>
    <property type="project" value="UniProtKB-KW"/>
</dbReference>
<evidence type="ECO:0000256" key="9">
    <source>
        <dbReference type="ARBA" id="ARBA00023136"/>
    </source>
</evidence>
<evidence type="ECO:0000256" key="2">
    <source>
        <dbReference type="ARBA" id="ARBA00009165"/>
    </source>
</evidence>
<dbReference type="AlphaFoldDB" id="A0A4P8XJI5"/>
<feature type="transmembrane region" description="Helical" evidence="12">
    <location>
        <begin position="179"/>
        <end position="199"/>
    </location>
</feature>
<protein>
    <recommendedName>
        <fullName evidence="3 11">Protease PrsW</fullName>
        <ecNumber evidence="11">3.4.-.-</ecNumber>
    </recommendedName>
    <alternativeName>
        <fullName evidence="10 11">Protease responsible for activating sigma-W</fullName>
    </alternativeName>
</protein>
<sequence length="245" mass="28036">MTALKLSLSEGGDSVLVFTILASALAPGLSLLTYFYLKDKYDQEPLHMVLRMFLFGFLIVIPVLIIQKGMLNWFGGIMFIEPVFISGGVEEFLKWFVLFHLIYNHVEFDEPYDSILYSAAISLGFASAENILYAWYSQGAFAPMMIRAMLPVSGHAMFGVIMGYYLGRAKFSKGSLSRRFLLMSLLIPWAYHALYDLILNTFKNSWLWFIVPMMVLLWYGAMGKIARANNRSPFRMIHKDEEVKT</sequence>
<keyword evidence="5 11" id="KW-0645">Protease</keyword>
<dbReference type="PANTHER" id="PTHR36844:SF1">
    <property type="entry name" value="PROTEASE PRSW"/>
    <property type="match status" value="1"/>
</dbReference>
<evidence type="ECO:0000256" key="3">
    <source>
        <dbReference type="ARBA" id="ARBA00018997"/>
    </source>
</evidence>
<accession>A0A4P8XJI5</accession>
<dbReference type="Proteomes" id="UP000300879">
    <property type="component" value="Chromosome"/>
</dbReference>
<evidence type="ECO:0000256" key="12">
    <source>
        <dbReference type="SAM" id="Phobius"/>
    </source>
</evidence>
<keyword evidence="14" id="KW-1185">Reference proteome</keyword>
<evidence type="ECO:0000256" key="11">
    <source>
        <dbReference type="PIRNR" id="PIRNR016933"/>
    </source>
</evidence>
<dbReference type="PANTHER" id="PTHR36844">
    <property type="entry name" value="PROTEASE PRSW"/>
    <property type="match status" value="1"/>
</dbReference>
<reference evidence="13 14" key="1">
    <citation type="submission" date="2019-05" db="EMBL/GenBank/DDBJ databases">
        <authorList>
            <person name="Chen C."/>
        </authorList>
    </citation>
    <scope>NUCLEOTIDE SEQUENCE [LARGE SCALE GENOMIC DNA]</scope>
    <source>
        <strain evidence="13 14">HB172198</strain>
    </source>
</reference>
<feature type="transmembrane region" description="Helical" evidence="12">
    <location>
        <begin position="148"/>
        <end position="167"/>
    </location>
</feature>
<dbReference type="NCBIfam" id="NF033739">
    <property type="entry name" value="intramemb_PrsW"/>
    <property type="match status" value="1"/>
</dbReference>
<evidence type="ECO:0000313" key="13">
    <source>
        <dbReference type="EMBL" id="QCT02538.1"/>
    </source>
</evidence>
<dbReference type="InterPro" id="IPR026898">
    <property type="entry name" value="PrsW"/>
</dbReference>
<dbReference type="Pfam" id="PF13367">
    <property type="entry name" value="PrsW-protease"/>
    <property type="match status" value="1"/>
</dbReference>
<dbReference type="EC" id="3.4.-.-" evidence="11"/>
<feature type="transmembrane region" description="Helical" evidence="12">
    <location>
        <begin position="73"/>
        <end position="103"/>
    </location>
</feature>
<dbReference type="PIRSF" id="PIRSF016933">
    <property type="entry name" value="PrsW"/>
    <property type="match status" value="1"/>
</dbReference>
<evidence type="ECO:0000256" key="1">
    <source>
        <dbReference type="ARBA" id="ARBA00004651"/>
    </source>
</evidence>
<organism evidence="13 14">
    <name type="scientific">Paenibacillus algicola</name>
    <dbReference type="NCBI Taxonomy" id="2565926"/>
    <lineage>
        <taxon>Bacteria</taxon>
        <taxon>Bacillati</taxon>
        <taxon>Bacillota</taxon>
        <taxon>Bacilli</taxon>
        <taxon>Bacillales</taxon>
        <taxon>Paenibacillaceae</taxon>
        <taxon>Paenibacillus</taxon>
    </lineage>
</organism>
<dbReference type="InterPro" id="IPR023596">
    <property type="entry name" value="Peptidase_PrsW_arch/bac"/>
</dbReference>
<keyword evidence="4 11" id="KW-1003">Cell membrane</keyword>
<feature type="transmembrane region" description="Helical" evidence="12">
    <location>
        <begin position="49"/>
        <end position="67"/>
    </location>
</feature>
<keyword evidence="9 11" id="KW-0472">Membrane</keyword>
<comment type="function">
    <text evidence="11">Involved in the degradation of specific anti-sigma factors.</text>
</comment>
<feature type="transmembrane region" description="Helical" evidence="12">
    <location>
        <begin position="15"/>
        <end position="37"/>
    </location>
</feature>
<comment type="subcellular location">
    <subcellularLocation>
        <location evidence="1">Cell membrane</location>
        <topology evidence="1">Multi-pass membrane protein</topology>
    </subcellularLocation>
</comment>
<dbReference type="KEGG" id="palo:E6C60_1823"/>
<feature type="transmembrane region" description="Helical" evidence="12">
    <location>
        <begin position="115"/>
        <end position="136"/>
    </location>
</feature>
<gene>
    <name evidence="13" type="ORF">E6C60_1823</name>
</gene>
<evidence type="ECO:0000256" key="4">
    <source>
        <dbReference type="ARBA" id="ARBA00022475"/>
    </source>
</evidence>
<evidence type="ECO:0000256" key="6">
    <source>
        <dbReference type="ARBA" id="ARBA00022692"/>
    </source>
</evidence>
<feature type="transmembrane region" description="Helical" evidence="12">
    <location>
        <begin position="205"/>
        <end position="226"/>
    </location>
</feature>
<evidence type="ECO:0000256" key="8">
    <source>
        <dbReference type="ARBA" id="ARBA00022989"/>
    </source>
</evidence>
<evidence type="ECO:0000313" key="14">
    <source>
        <dbReference type="Proteomes" id="UP000300879"/>
    </source>
</evidence>
<evidence type="ECO:0000256" key="10">
    <source>
        <dbReference type="ARBA" id="ARBA00030345"/>
    </source>
</evidence>
<dbReference type="GO" id="GO:0008233">
    <property type="term" value="F:peptidase activity"/>
    <property type="evidence" value="ECO:0007669"/>
    <property type="project" value="UniProtKB-KW"/>
</dbReference>
<evidence type="ECO:0000256" key="5">
    <source>
        <dbReference type="ARBA" id="ARBA00022670"/>
    </source>
</evidence>
<dbReference type="EMBL" id="CP040396">
    <property type="protein sequence ID" value="QCT02538.1"/>
    <property type="molecule type" value="Genomic_DNA"/>
</dbReference>
<keyword evidence="7 11" id="KW-0378">Hydrolase</keyword>
<keyword evidence="8 12" id="KW-1133">Transmembrane helix</keyword>
<evidence type="ECO:0000256" key="7">
    <source>
        <dbReference type="ARBA" id="ARBA00022801"/>
    </source>
</evidence>